<proteinExistence type="predicted"/>
<dbReference type="RefSeq" id="WP_021680478.1">
    <property type="nucleotide sequence ID" value="NZ_KI260291.1"/>
</dbReference>
<accession>U2KM12</accession>
<protein>
    <submittedName>
        <fullName evidence="1">Uncharacterized protein</fullName>
    </submittedName>
</protein>
<dbReference type="HOGENOM" id="CLU_2855230_0_0_9"/>
<evidence type="ECO:0000313" key="2">
    <source>
        <dbReference type="Proteomes" id="UP000016662"/>
    </source>
</evidence>
<comment type="caution">
    <text evidence="1">The sequence shown here is derived from an EMBL/GenBank/DDBJ whole genome shotgun (WGS) entry which is preliminary data.</text>
</comment>
<dbReference type="EMBL" id="AWVF01000289">
    <property type="protein sequence ID" value="ERJ93080.1"/>
    <property type="molecule type" value="Genomic_DNA"/>
</dbReference>
<dbReference type="AlphaFoldDB" id="U2KM12"/>
<dbReference type="STRING" id="411473.RUMCAL_02323"/>
<sequence length="64" mass="7297">RIPPDGFDMAAPENYCPRANVGIASYILKRVFCKTENIGKRFHQKPSTWAAFVVAKFFSKSEIF</sequence>
<name>U2KM12_9FIRM</name>
<reference evidence="1 2" key="1">
    <citation type="submission" date="2013-07" db="EMBL/GenBank/DDBJ databases">
        <authorList>
            <person name="Weinstock G."/>
            <person name="Sodergren E."/>
            <person name="Wylie T."/>
            <person name="Fulton L."/>
            <person name="Fulton R."/>
            <person name="Fronick C."/>
            <person name="O'Laughlin M."/>
            <person name="Godfrey J."/>
            <person name="Miner T."/>
            <person name="Herter B."/>
            <person name="Appelbaum E."/>
            <person name="Cordes M."/>
            <person name="Lek S."/>
            <person name="Wollam A."/>
            <person name="Pepin K.H."/>
            <person name="Palsikar V.B."/>
            <person name="Mitreva M."/>
            <person name="Wilson R.K."/>
        </authorList>
    </citation>
    <scope>NUCLEOTIDE SEQUENCE [LARGE SCALE GENOMIC DNA]</scope>
    <source>
        <strain evidence="1 2">ATCC 27760</strain>
    </source>
</reference>
<evidence type="ECO:0000313" key="1">
    <source>
        <dbReference type="EMBL" id="ERJ93080.1"/>
    </source>
</evidence>
<dbReference type="Proteomes" id="UP000016662">
    <property type="component" value="Unassembled WGS sequence"/>
</dbReference>
<keyword evidence="2" id="KW-1185">Reference proteome</keyword>
<organism evidence="1 2">
    <name type="scientific">Ruminococcus callidus ATCC 27760</name>
    <dbReference type="NCBI Taxonomy" id="411473"/>
    <lineage>
        <taxon>Bacteria</taxon>
        <taxon>Bacillati</taxon>
        <taxon>Bacillota</taxon>
        <taxon>Clostridia</taxon>
        <taxon>Eubacteriales</taxon>
        <taxon>Oscillospiraceae</taxon>
        <taxon>Ruminococcus</taxon>
    </lineage>
</organism>
<feature type="non-terminal residue" evidence="1">
    <location>
        <position position="1"/>
    </location>
</feature>
<gene>
    <name evidence="1" type="ORF">RUMCAL_02323</name>
</gene>